<gene>
    <name evidence="1" type="ORF">OSB_26690</name>
</gene>
<reference evidence="1 2" key="1">
    <citation type="journal article" date="2015" name="Genome Announc.">
        <title>Closed Genome Sequence of Octadecabacter temperatus SB1, the First Mesophilic Species of the Genus Octadecabacter.</title>
        <authorList>
            <person name="Voget S."/>
            <person name="Billerbeck S."/>
            <person name="Simon M."/>
            <person name="Daniel R."/>
        </authorList>
    </citation>
    <scope>NUCLEOTIDE SEQUENCE [LARGE SCALE GENOMIC DNA]</scope>
    <source>
        <strain evidence="1 2">SB1</strain>
    </source>
</reference>
<dbReference type="RefSeq" id="WP_049835420.1">
    <property type="nucleotide sequence ID" value="NZ_CP012160.1"/>
</dbReference>
<proteinExistence type="predicted"/>
<keyword evidence="2" id="KW-1185">Reference proteome</keyword>
<dbReference type="EMBL" id="CP012160">
    <property type="protein sequence ID" value="AKS47193.1"/>
    <property type="molecule type" value="Genomic_DNA"/>
</dbReference>
<protein>
    <submittedName>
        <fullName evidence="1">Uncharacterized protein</fullName>
    </submittedName>
</protein>
<dbReference type="OrthoDB" id="7828003at2"/>
<evidence type="ECO:0000313" key="1">
    <source>
        <dbReference type="EMBL" id="AKS47193.1"/>
    </source>
</evidence>
<dbReference type="STRING" id="1458307.OSB_26690"/>
<name>A0A0K0Y8A3_9RHOB</name>
<dbReference type="KEGG" id="otm:OSB_26690"/>
<dbReference type="AlphaFoldDB" id="A0A0K0Y8A3"/>
<evidence type="ECO:0000313" key="2">
    <source>
        <dbReference type="Proteomes" id="UP000067444"/>
    </source>
</evidence>
<organism evidence="1 2">
    <name type="scientific">Octadecabacter temperatus</name>
    <dbReference type="NCBI Taxonomy" id="1458307"/>
    <lineage>
        <taxon>Bacteria</taxon>
        <taxon>Pseudomonadati</taxon>
        <taxon>Pseudomonadota</taxon>
        <taxon>Alphaproteobacteria</taxon>
        <taxon>Rhodobacterales</taxon>
        <taxon>Roseobacteraceae</taxon>
        <taxon>Octadecabacter</taxon>
    </lineage>
</organism>
<accession>A0A0K0Y8A3</accession>
<dbReference type="Proteomes" id="UP000067444">
    <property type="component" value="Chromosome"/>
</dbReference>
<sequence length="244" mass="27715">MGEVLKAEWFDLNESSRDGFCAWLHNEYLPAVQATQGVGWVGHYEIVPIPHKPYIEGAPWRKETTDPSIPTGWENVILTAGMSPEVFFGLDNGLDELTADNAEKLSTRENYRSAVFIEEQVINAPDQRKSPYGMGPPPAMQLGNYNTNAPEDEEELARWYRAERFARVSVTEGMIRGRKMISMSGWPKHGVLWEFTDLPEGDSSFEHRFVAADRDENWEGRHVLEYVTHAVGSPHAGRRVWPKV</sequence>